<dbReference type="AlphaFoldDB" id="A0A839RPF9"/>
<evidence type="ECO:0000313" key="7">
    <source>
        <dbReference type="Proteomes" id="UP000567922"/>
    </source>
</evidence>
<gene>
    <name evidence="6" type="ORF">FHU29_002453</name>
</gene>
<dbReference type="RefSeq" id="WP_221194919.1">
    <property type="nucleotide sequence ID" value="NZ_BDDI01000006.1"/>
</dbReference>
<dbReference type="GO" id="GO:0008236">
    <property type="term" value="F:serine-type peptidase activity"/>
    <property type="evidence" value="ECO:0007669"/>
    <property type="project" value="UniProtKB-KW"/>
</dbReference>
<evidence type="ECO:0000256" key="1">
    <source>
        <dbReference type="ARBA" id="ARBA00008683"/>
    </source>
</evidence>
<feature type="domain" description="Peptidase S49" evidence="5">
    <location>
        <begin position="95"/>
        <end position="244"/>
    </location>
</feature>
<keyword evidence="4" id="KW-0720">Serine protease</keyword>
<dbReference type="PANTHER" id="PTHR42987:SF8">
    <property type="entry name" value="PROTEINASE"/>
    <property type="match status" value="1"/>
</dbReference>
<evidence type="ECO:0000259" key="5">
    <source>
        <dbReference type="Pfam" id="PF01343"/>
    </source>
</evidence>
<dbReference type="InterPro" id="IPR002142">
    <property type="entry name" value="Peptidase_S49"/>
</dbReference>
<proteinExistence type="inferred from homology"/>
<dbReference type="Proteomes" id="UP000567922">
    <property type="component" value="Unassembled WGS sequence"/>
</dbReference>
<dbReference type="InterPro" id="IPR047272">
    <property type="entry name" value="S49_SppA_C"/>
</dbReference>
<dbReference type="Gene3D" id="6.20.330.10">
    <property type="match status" value="1"/>
</dbReference>
<organism evidence="6 7">
    <name type="scientific">Hoyosella altamirensis</name>
    <dbReference type="NCBI Taxonomy" id="616997"/>
    <lineage>
        <taxon>Bacteria</taxon>
        <taxon>Bacillati</taxon>
        <taxon>Actinomycetota</taxon>
        <taxon>Actinomycetes</taxon>
        <taxon>Mycobacteriales</taxon>
        <taxon>Hoyosellaceae</taxon>
        <taxon>Hoyosella</taxon>
    </lineage>
</organism>
<dbReference type="SUPFAM" id="SSF52096">
    <property type="entry name" value="ClpP/crotonase"/>
    <property type="match status" value="1"/>
</dbReference>
<evidence type="ECO:0000256" key="3">
    <source>
        <dbReference type="ARBA" id="ARBA00022801"/>
    </source>
</evidence>
<sequence>MSKLMNLPKPLTAKLPSALGGDGRGVVAVVRVHGMIAAGPAGIARHVVSAESIDEQLIRAFGMDRVKAVALLINSPGGSPTQSEVIASRIRQLAEKHKVPVIAFCEDVAASGGYWVACAADEIYAAETSVVGSIGVISAGFGFQDLISKLGVERRVYTSGTEKARLDPFTAERADDVEWLSGLQGALHDLFRTWVLERRGPQLRQDEDLFNGDVWLGREALQRGLIDGVGSLREIAAKKFPHAEVEFVAPKKPFFARLGMPFPDPFGMDSALGRFGAAAAQALVGATVETLEARVAWGRFGR</sequence>
<comment type="similarity">
    <text evidence="1">Belongs to the peptidase S49 family.</text>
</comment>
<dbReference type="Pfam" id="PF01343">
    <property type="entry name" value="Peptidase_S49"/>
    <property type="match status" value="1"/>
</dbReference>
<protein>
    <submittedName>
        <fullName evidence="6">Serine protease SohB</fullName>
        <ecNumber evidence="6">3.4.21.-</ecNumber>
    </submittedName>
</protein>
<evidence type="ECO:0000313" key="6">
    <source>
        <dbReference type="EMBL" id="MBB3038004.1"/>
    </source>
</evidence>
<dbReference type="GO" id="GO:0006508">
    <property type="term" value="P:proteolysis"/>
    <property type="evidence" value="ECO:0007669"/>
    <property type="project" value="UniProtKB-KW"/>
</dbReference>
<dbReference type="Gene3D" id="3.90.226.10">
    <property type="entry name" value="2-enoyl-CoA Hydratase, Chain A, domain 1"/>
    <property type="match status" value="1"/>
</dbReference>
<dbReference type="EC" id="3.4.21.-" evidence="6"/>
<keyword evidence="3 6" id="KW-0378">Hydrolase</keyword>
<dbReference type="EMBL" id="JACHWS010000002">
    <property type="protein sequence ID" value="MBB3038004.1"/>
    <property type="molecule type" value="Genomic_DNA"/>
</dbReference>
<comment type="caution">
    <text evidence="6">The sequence shown here is derived from an EMBL/GenBank/DDBJ whole genome shotgun (WGS) entry which is preliminary data.</text>
</comment>
<evidence type="ECO:0000256" key="4">
    <source>
        <dbReference type="ARBA" id="ARBA00022825"/>
    </source>
</evidence>
<name>A0A839RPF9_9ACTN</name>
<reference evidence="6 7" key="1">
    <citation type="submission" date="2020-08" db="EMBL/GenBank/DDBJ databases">
        <title>Sequencing the genomes of 1000 actinobacteria strains.</title>
        <authorList>
            <person name="Klenk H.-P."/>
        </authorList>
    </citation>
    <scope>NUCLEOTIDE SEQUENCE [LARGE SCALE GENOMIC DNA]</scope>
    <source>
        <strain evidence="6 7">DSM 45258</strain>
    </source>
</reference>
<evidence type="ECO:0000256" key="2">
    <source>
        <dbReference type="ARBA" id="ARBA00022670"/>
    </source>
</evidence>
<dbReference type="PANTHER" id="PTHR42987">
    <property type="entry name" value="PEPTIDASE S49"/>
    <property type="match status" value="1"/>
</dbReference>
<accession>A0A839RPF9</accession>
<dbReference type="InterPro" id="IPR029045">
    <property type="entry name" value="ClpP/crotonase-like_dom_sf"/>
</dbReference>
<dbReference type="CDD" id="cd07023">
    <property type="entry name" value="S49_Sppa_N_C"/>
    <property type="match status" value="1"/>
</dbReference>
<keyword evidence="7" id="KW-1185">Reference proteome</keyword>
<keyword evidence="2 6" id="KW-0645">Protease</keyword>